<keyword evidence="5 7" id="KW-0472">Membrane</keyword>
<dbReference type="KEGG" id="hfe:HFELIS_03890"/>
<feature type="transmembrane region" description="Helical" evidence="7">
    <location>
        <begin position="440"/>
        <end position="458"/>
    </location>
</feature>
<reference evidence="9 10" key="1">
    <citation type="journal article" date="2011" name="Genome Biol. Evol.">
        <title>Comparative whole genome sequence analysis of the carcinogenic bacterial model pathogen Helicobacter felis.</title>
        <authorList>
            <person name="Arnold I.C."/>
            <person name="Zigova Z."/>
            <person name="Holden M."/>
            <person name="Lawley T.D."/>
            <person name="Rad R."/>
            <person name="Dougan G."/>
            <person name="Falkow S."/>
            <person name="Bentley S.D."/>
            <person name="Muller A."/>
        </authorList>
    </citation>
    <scope>NUCLEOTIDE SEQUENCE [LARGE SCALE GENOMIC DNA]</scope>
    <source>
        <strain evidence="10">ATCC 49179 / CCUG 28539 / NCTC 12436 / CS1</strain>
    </source>
</reference>
<feature type="transmembrane region" description="Helical" evidence="7">
    <location>
        <begin position="21"/>
        <end position="40"/>
    </location>
</feature>
<proteinExistence type="inferred from homology"/>
<feature type="transmembrane region" description="Helical" evidence="7">
    <location>
        <begin position="470"/>
        <end position="488"/>
    </location>
</feature>
<feature type="transmembrane region" description="Helical" evidence="7">
    <location>
        <begin position="69"/>
        <end position="87"/>
    </location>
</feature>
<evidence type="ECO:0000313" key="9">
    <source>
        <dbReference type="EMBL" id="CBY82473.1"/>
    </source>
</evidence>
<keyword evidence="2" id="KW-1003">Cell membrane</keyword>
<evidence type="ECO:0000313" key="10">
    <source>
        <dbReference type="Proteomes" id="UP000007934"/>
    </source>
</evidence>
<dbReference type="EMBL" id="FQ670179">
    <property type="protein sequence ID" value="CBY82473.1"/>
    <property type="molecule type" value="Genomic_DNA"/>
</dbReference>
<dbReference type="PANTHER" id="PTHR30509">
    <property type="entry name" value="P-HYDROXYBENZOIC ACID EFFLUX PUMP SUBUNIT-RELATED"/>
    <property type="match status" value="1"/>
</dbReference>
<dbReference type="HOGENOM" id="CLU_412048_0_0_7"/>
<evidence type="ECO:0000256" key="4">
    <source>
        <dbReference type="ARBA" id="ARBA00022989"/>
    </source>
</evidence>
<feature type="transmembrane region" description="Helical" evidence="7">
    <location>
        <begin position="402"/>
        <end position="434"/>
    </location>
</feature>
<gene>
    <name evidence="9" type="ordered locus">Hfelis_03890</name>
</gene>
<keyword evidence="4 7" id="KW-1133">Transmembrane helix</keyword>
<feature type="domain" description="Integral membrane bound transporter" evidence="8">
    <location>
        <begin position="359"/>
        <end position="481"/>
    </location>
</feature>
<dbReference type="GO" id="GO:0005886">
    <property type="term" value="C:plasma membrane"/>
    <property type="evidence" value="ECO:0007669"/>
    <property type="project" value="UniProtKB-SubCell"/>
</dbReference>
<evidence type="ECO:0000256" key="7">
    <source>
        <dbReference type="SAM" id="Phobius"/>
    </source>
</evidence>
<sequence length="654" mass="74643">MLYSLKRAVHLHDPGYFSLIYALKATFTTFICAGLGALFFAPSVTIWAGFQAIFIHFLSVLISDKDHEIHYLLMFVLLSCVNILLFYPIAHFGVWLCVPIFVVTFLVGMSMAYSPDLHKVCNTALSNGIVTCLFVDAHAPIDLKQSLGMVSLLGLLSIVLQYFIFVSKYSTFTKKRFGILLSNMELMLEYANHPHDYALIKTQVLQQIQNTKTILNSKSSKIKDPHTIQNLQRSLFQLHALEEMYHSIHSIYGHFNTQALELVRQELLLNFKILAGLFAQKNVPLRTDALQHLDPHVDKLVQRSLEIIYNKMHTFLIGGEMPLNPHNTPLPSPKNIFHAFHIKNPIFQYAFKYATAMGIAVFIARYFGFNHGMWIAMATLLVSRSSLGSTKEAQIEFVKGSAIGLLPGLLVVWLLGESWAFGVFLGVSIFLFIYLKVYSYTTWAAALMFAFVLCFSLFKQQFVDLVAARLIDIAIGISIVYAVFLFIWPKYDKDTFIQHTQNTLSTLKNLLSLTLQPNSPHVLTTQKVFLEQFNDFRLCLKNARSETADTKSIEALFRALKCLDVLDTSSYRLYEFCQSTPLSEETQLFVHNNTRLILNRYTQMLNYIHNKPHFFKPQEAGRLLGISKDLDLLFNTLFSTQNKLFAELTLVFKY</sequence>
<protein>
    <submittedName>
        <fullName evidence="9">Inner membrane protein</fullName>
    </submittedName>
</protein>
<evidence type="ECO:0000256" key="5">
    <source>
        <dbReference type="ARBA" id="ARBA00023136"/>
    </source>
</evidence>
<feature type="transmembrane region" description="Helical" evidence="7">
    <location>
        <begin position="93"/>
        <end position="113"/>
    </location>
</feature>
<dbReference type="InterPro" id="IPR049453">
    <property type="entry name" value="Memb_transporter_dom"/>
</dbReference>
<organism evidence="9 10">
    <name type="scientific">Helicobacter felis (strain ATCC 49179 / CCUG 28539 / NCTC 12436 / CS1)</name>
    <dbReference type="NCBI Taxonomy" id="936155"/>
    <lineage>
        <taxon>Bacteria</taxon>
        <taxon>Pseudomonadati</taxon>
        <taxon>Campylobacterota</taxon>
        <taxon>Epsilonproteobacteria</taxon>
        <taxon>Campylobacterales</taxon>
        <taxon>Helicobacteraceae</taxon>
        <taxon>Helicobacter</taxon>
    </lineage>
</organism>
<evidence type="ECO:0000256" key="3">
    <source>
        <dbReference type="ARBA" id="ARBA00022692"/>
    </source>
</evidence>
<dbReference type="GeneID" id="36134076"/>
<dbReference type="eggNOG" id="COG1289">
    <property type="taxonomic scope" value="Bacteria"/>
</dbReference>
<accession>E7A995</accession>
<evidence type="ECO:0000256" key="2">
    <source>
        <dbReference type="ARBA" id="ARBA00022475"/>
    </source>
</evidence>
<dbReference type="Pfam" id="PF13515">
    <property type="entry name" value="FUSC_2"/>
    <property type="match status" value="1"/>
</dbReference>
<dbReference type="RefSeq" id="WP_013468844.1">
    <property type="nucleotide sequence ID" value="NC_014810.2"/>
</dbReference>
<comment type="similarity">
    <text evidence="6">Belongs to the YccS/YhfK family.</text>
</comment>
<evidence type="ECO:0000256" key="6">
    <source>
        <dbReference type="ARBA" id="ARBA00043993"/>
    </source>
</evidence>
<keyword evidence="10" id="KW-1185">Reference proteome</keyword>
<dbReference type="Proteomes" id="UP000007934">
    <property type="component" value="Chromosome"/>
</dbReference>
<feature type="transmembrane region" description="Helical" evidence="7">
    <location>
        <begin position="147"/>
        <end position="166"/>
    </location>
</feature>
<evidence type="ECO:0000256" key="1">
    <source>
        <dbReference type="ARBA" id="ARBA00004651"/>
    </source>
</evidence>
<dbReference type="STRING" id="936155.HFELIS_03890"/>
<dbReference type="PANTHER" id="PTHR30509:SF9">
    <property type="entry name" value="MULTIDRUG RESISTANCE PROTEIN MDTO"/>
    <property type="match status" value="1"/>
</dbReference>
<comment type="subcellular location">
    <subcellularLocation>
        <location evidence="1">Cell membrane</location>
        <topology evidence="1">Multi-pass membrane protein</topology>
    </subcellularLocation>
</comment>
<evidence type="ECO:0000259" key="8">
    <source>
        <dbReference type="Pfam" id="PF13515"/>
    </source>
</evidence>
<dbReference type="OrthoDB" id="5329664at2"/>
<name>E7A995_HELFC</name>
<keyword evidence="3 7" id="KW-0812">Transmembrane</keyword>
<dbReference type="AlphaFoldDB" id="E7A995"/>